<comment type="caution">
    <text evidence="1">The sequence shown here is derived from an EMBL/GenBank/DDBJ whole genome shotgun (WGS) entry which is preliminary data.</text>
</comment>
<reference evidence="1 2" key="1">
    <citation type="submission" date="2015-08" db="EMBL/GenBank/DDBJ databases">
        <title>Next Generation Sequencing and Analysis of the Genome of Puccinia sorghi L Schw, the Causal Agent of Maize Common Rust.</title>
        <authorList>
            <person name="Rochi L."/>
            <person name="Burguener G."/>
            <person name="Darino M."/>
            <person name="Turjanski A."/>
            <person name="Kreff E."/>
            <person name="Dieguez M.J."/>
            <person name="Sacco F."/>
        </authorList>
    </citation>
    <scope>NUCLEOTIDE SEQUENCE [LARGE SCALE GENOMIC DNA]</scope>
    <source>
        <strain evidence="1 2">RO10H11247</strain>
    </source>
</reference>
<name>A0A0L6VIH9_9BASI</name>
<dbReference type="VEuPathDB" id="FungiDB:VP01_15359g1"/>
<proteinExistence type="predicted"/>
<organism evidence="1 2">
    <name type="scientific">Puccinia sorghi</name>
    <dbReference type="NCBI Taxonomy" id="27349"/>
    <lineage>
        <taxon>Eukaryota</taxon>
        <taxon>Fungi</taxon>
        <taxon>Dikarya</taxon>
        <taxon>Basidiomycota</taxon>
        <taxon>Pucciniomycotina</taxon>
        <taxon>Pucciniomycetes</taxon>
        <taxon>Pucciniales</taxon>
        <taxon>Pucciniaceae</taxon>
        <taxon>Puccinia</taxon>
    </lineage>
</organism>
<dbReference type="AlphaFoldDB" id="A0A0L6VIH9"/>
<sequence length="114" mass="12090">PAGPSVVSPMDYNIMAKDNAHVPPTQPATNRPSLGLLLKTVLEDVNNRSGAVKVPAGLITVLLEMLLNNNTIDRLNASFDAKMSATTSPILAHLAEPQPVSNLLSLQDILPSNK</sequence>
<keyword evidence="2" id="KW-1185">Reference proteome</keyword>
<accession>A0A0L6VIH9</accession>
<gene>
    <name evidence="1" type="ORF">VP01_15359g1</name>
</gene>
<evidence type="ECO:0000313" key="2">
    <source>
        <dbReference type="Proteomes" id="UP000037035"/>
    </source>
</evidence>
<protein>
    <submittedName>
        <fullName evidence="1">Uncharacterized protein</fullName>
    </submittedName>
</protein>
<feature type="non-terminal residue" evidence="1">
    <location>
        <position position="1"/>
    </location>
</feature>
<evidence type="ECO:0000313" key="1">
    <source>
        <dbReference type="EMBL" id="KNZ60573.1"/>
    </source>
</evidence>
<feature type="non-terminal residue" evidence="1">
    <location>
        <position position="114"/>
    </location>
</feature>
<dbReference type="EMBL" id="LAVV01005952">
    <property type="protein sequence ID" value="KNZ60573.1"/>
    <property type="molecule type" value="Genomic_DNA"/>
</dbReference>
<dbReference type="Proteomes" id="UP000037035">
    <property type="component" value="Unassembled WGS sequence"/>
</dbReference>